<dbReference type="Pfam" id="PF23961">
    <property type="entry name" value="Phage_tail_terminator_9"/>
    <property type="match status" value="1"/>
</dbReference>
<proteinExistence type="predicted"/>
<dbReference type="InterPro" id="IPR057087">
    <property type="entry name" value="Gp12-like"/>
</dbReference>
<organism evidence="2">
    <name type="scientific">Vibrio phage Rostov M3</name>
    <dbReference type="NCBI Taxonomy" id="2660724"/>
    <lineage>
        <taxon>Viruses</taxon>
        <taxon>Duplodnaviria</taxon>
        <taxon>Heunggongvirae</taxon>
        <taxon>Uroviricota</taxon>
        <taxon>Caudoviricetes</taxon>
    </lineage>
</organism>
<evidence type="ECO:0000259" key="1">
    <source>
        <dbReference type="Pfam" id="PF23961"/>
    </source>
</evidence>
<dbReference type="EMBL" id="MN379461">
    <property type="protein sequence ID" value="QGH75043.1"/>
    <property type="molecule type" value="Genomic_DNA"/>
</dbReference>
<gene>
    <name evidence="2" type="ORF">RostovM3_00031</name>
</gene>
<evidence type="ECO:0000313" key="2">
    <source>
        <dbReference type="EMBL" id="QGH75043.1"/>
    </source>
</evidence>
<reference evidence="2" key="1">
    <citation type="submission" date="2019-08" db="EMBL/GenBank/DDBJ databases">
        <authorList>
            <person name="Pogozhova M.P."/>
            <person name="Pisanov R.V."/>
            <person name="Gaevskaya N.E."/>
            <person name="Vodopyanov A.S."/>
        </authorList>
    </citation>
    <scope>NUCLEOTIDE SEQUENCE</scope>
</reference>
<accession>A0A5Q2WED1</accession>
<name>A0A5Q2WED1_9CAUD</name>
<sequence>MAVTGVSECILETTGSASPAPSPTGEYAAIRPQQSITQRGQANIIRKPGIAPATQSVDIRAQVFCKVWINFYRGDAMSRAQRLMQCHKRPDVSATLFRAKLGWMGADAANNLTELQFETTESRAQIAINLAYETIDPVVINSIEQVPVIIEYENGDTITTIDVV</sequence>
<dbReference type="NCBIfam" id="NF047498">
    <property type="entry name" value="LIC_12616_fam"/>
    <property type="match status" value="1"/>
</dbReference>
<feature type="domain" description="Phage neck terminator protein gp12-like" evidence="1">
    <location>
        <begin position="17"/>
        <end position="150"/>
    </location>
</feature>
<protein>
    <recommendedName>
        <fullName evidence="1">Phage neck terminator protein gp12-like domain-containing protein</fullName>
    </recommendedName>
</protein>